<evidence type="ECO:0000313" key="2">
    <source>
        <dbReference type="Proteomes" id="UP001501126"/>
    </source>
</evidence>
<gene>
    <name evidence="1" type="ORF">GCM10009118_29750</name>
</gene>
<sequence length="170" mass="20881">MILSKHIESKRELWERINQFEFDDLDSEFTFSQRLARENNWTLEFTLRVLFEYKRFIYLICISDQPMTPSDSVDQAWHLHLLYTQSYWIGFCKETLGRDIHHGPTKGGKQEKEKHRDYYIRTKKKYQEVFSEPPPEDIWPSEEIRFSEIRFARINLHRNWVIPKLKRKRL</sequence>
<protein>
    <recommendedName>
        <fullName evidence="3">Ycf2</fullName>
    </recommendedName>
</protein>
<keyword evidence="2" id="KW-1185">Reference proteome</keyword>
<accession>A0ABN1MUB1</accession>
<dbReference type="EMBL" id="BAAAFH010000022">
    <property type="protein sequence ID" value="GAA0876565.1"/>
    <property type="molecule type" value="Genomic_DNA"/>
</dbReference>
<dbReference type="RefSeq" id="WP_343789663.1">
    <property type="nucleotide sequence ID" value="NZ_BAAAFH010000022.1"/>
</dbReference>
<comment type="caution">
    <text evidence="1">The sequence shown here is derived from an EMBL/GenBank/DDBJ whole genome shotgun (WGS) entry which is preliminary data.</text>
</comment>
<organism evidence="1 2">
    <name type="scientific">Wandonia haliotis</name>
    <dbReference type="NCBI Taxonomy" id="574963"/>
    <lineage>
        <taxon>Bacteria</taxon>
        <taxon>Pseudomonadati</taxon>
        <taxon>Bacteroidota</taxon>
        <taxon>Flavobacteriia</taxon>
        <taxon>Flavobacteriales</taxon>
        <taxon>Crocinitomicaceae</taxon>
        <taxon>Wandonia</taxon>
    </lineage>
</organism>
<name>A0ABN1MUB1_9FLAO</name>
<reference evidence="1 2" key="1">
    <citation type="journal article" date="2019" name="Int. J. Syst. Evol. Microbiol.">
        <title>The Global Catalogue of Microorganisms (GCM) 10K type strain sequencing project: providing services to taxonomists for standard genome sequencing and annotation.</title>
        <authorList>
            <consortium name="The Broad Institute Genomics Platform"/>
            <consortium name="The Broad Institute Genome Sequencing Center for Infectious Disease"/>
            <person name="Wu L."/>
            <person name="Ma J."/>
        </authorList>
    </citation>
    <scope>NUCLEOTIDE SEQUENCE [LARGE SCALE GENOMIC DNA]</scope>
    <source>
        <strain evidence="1 2">JCM 16083</strain>
    </source>
</reference>
<proteinExistence type="predicted"/>
<evidence type="ECO:0000313" key="1">
    <source>
        <dbReference type="EMBL" id="GAA0876565.1"/>
    </source>
</evidence>
<evidence type="ECO:0008006" key="3">
    <source>
        <dbReference type="Google" id="ProtNLM"/>
    </source>
</evidence>
<dbReference type="Proteomes" id="UP001501126">
    <property type="component" value="Unassembled WGS sequence"/>
</dbReference>